<dbReference type="Proteomes" id="UP000273405">
    <property type="component" value="Unassembled WGS sequence"/>
</dbReference>
<dbReference type="AlphaFoldDB" id="A0A3A8P310"/>
<proteinExistence type="predicted"/>
<evidence type="ECO:0000313" key="2">
    <source>
        <dbReference type="EMBL" id="RKH47755.1"/>
    </source>
</evidence>
<sequence length="63" mass="6619">MLLHTAERLAAETASTGGPLTSGTVRRRALLTLGKGLGLVLLGGLLLWGMVCVLYTSPSPRDR</sequence>
<keyword evidence="1" id="KW-0812">Transmembrane</keyword>
<reference evidence="3" key="1">
    <citation type="submission" date="2018-09" db="EMBL/GenBank/DDBJ databases">
        <authorList>
            <person name="Livingstone P.G."/>
            <person name="Whitworth D.E."/>
        </authorList>
    </citation>
    <scope>NUCLEOTIDE SEQUENCE [LARGE SCALE GENOMIC DNA]</scope>
    <source>
        <strain evidence="3">CA040B</strain>
    </source>
</reference>
<keyword evidence="1" id="KW-1133">Transmembrane helix</keyword>
<dbReference type="EMBL" id="RAWG01000006">
    <property type="protein sequence ID" value="RKH47755.1"/>
    <property type="molecule type" value="Genomic_DNA"/>
</dbReference>
<evidence type="ECO:0000313" key="3">
    <source>
        <dbReference type="Proteomes" id="UP000273405"/>
    </source>
</evidence>
<name>A0A3A8P310_9BACT</name>
<keyword evidence="3" id="KW-1185">Reference proteome</keyword>
<feature type="non-terminal residue" evidence="2">
    <location>
        <position position="63"/>
    </location>
</feature>
<keyword evidence="1" id="KW-0472">Membrane</keyword>
<evidence type="ECO:0000256" key="1">
    <source>
        <dbReference type="SAM" id="Phobius"/>
    </source>
</evidence>
<organism evidence="2 3">
    <name type="scientific">Corallococcus sicarius</name>
    <dbReference type="NCBI Taxonomy" id="2316726"/>
    <lineage>
        <taxon>Bacteria</taxon>
        <taxon>Pseudomonadati</taxon>
        <taxon>Myxococcota</taxon>
        <taxon>Myxococcia</taxon>
        <taxon>Myxococcales</taxon>
        <taxon>Cystobacterineae</taxon>
        <taxon>Myxococcaceae</taxon>
        <taxon>Corallococcus</taxon>
    </lineage>
</organism>
<comment type="caution">
    <text evidence="2">The sequence shown here is derived from an EMBL/GenBank/DDBJ whole genome shotgun (WGS) entry which is preliminary data.</text>
</comment>
<protein>
    <submittedName>
        <fullName evidence="2">Uncharacterized protein</fullName>
    </submittedName>
</protein>
<accession>A0A3A8P310</accession>
<gene>
    <name evidence="2" type="ORF">D7X12_01690</name>
</gene>
<feature type="transmembrane region" description="Helical" evidence="1">
    <location>
        <begin position="36"/>
        <end position="57"/>
    </location>
</feature>